<accession>A0A8S5RS17</accession>
<sequence length="132" mass="14873">MKIYENGVIRDMTPEEIAEMQQNQPDTATEELTNEKKLELMLAAIPEEPMPDSEPKLGYKWQPMYTPSSGFAWELVEDPTALGTQNNPRYWVIGLAVRLGHYYTTDGVTLKVAVNEGVPESWDDAAYFEGAT</sequence>
<protein>
    <submittedName>
        <fullName evidence="1">Pepsin inhibitor</fullName>
    </submittedName>
</protein>
<reference evidence="1" key="1">
    <citation type="journal article" date="2021" name="Proc. Natl. Acad. Sci. U.S.A.">
        <title>A Catalog of Tens of Thousands of Viruses from Human Metagenomes Reveals Hidden Associations with Chronic Diseases.</title>
        <authorList>
            <person name="Tisza M.J."/>
            <person name="Buck C.B."/>
        </authorList>
    </citation>
    <scope>NUCLEOTIDE SEQUENCE</scope>
    <source>
        <strain evidence="1">CtFBb37</strain>
    </source>
</reference>
<organism evidence="1">
    <name type="scientific">Siphoviridae sp. ctFBb37</name>
    <dbReference type="NCBI Taxonomy" id="2827565"/>
    <lineage>
        <taxon>Viruses</taxon>
        <taxon>Duplodnaviria</taxon>
        <taxon>Heunggongvirae</taxon>
        <taxon>Uroviricota</taxon>
        <taxon>Caudoviricetes</taxon>
    </lineage>
</organism>
<dbReference type="EMBL" id="BK057796">
    <property type="protein sequence ID" value="DAE92304.1"/>
    <property type="molecule type" value="Genomic_DNA"/>
</dbReference>
<proteinExistence type="predicted"/>
<evidence type="ECO:0000313" key="1">
    <source>
        <dbReference type="EMBL" id="DAE92304.1"/>
    </source>
</evidence>
<name>A0A8S5RS17_9CAUD</name>